<gene>
    <name evidence="1" type="ORF">PsorP6_006298</name>
</gene>
<evidence type="ECO:0000313" key="2">
    <source>
        <dbReference type="Proteomes" id="UP001163321"/>
    </source>
</evidence>
<dbReference type="Proteomes" id="UP001163321">
    <property type="component" value="Chromosome 4"/>
</dbReference>
<keyword evidence="2" id="KW-1185">Reference proteome</keyword>
<comment type="caution">
    <text evidence="1">The sequence shown here is derived from an EMBL/GenBank/DDBJ whole genome shotgun (WGS) entry which is preliminary data.</text>
</comment>
<evidence type="ECO:0000313" key="1">
    <source>
        <dbReference type="EMBL" id="KAI9913040.1"/>
    </source>
</evidence>
<proteinExistence type="predicted"/>
<name>A0ACC0W4F7_9STRA</name>
<dbReference type="EMBL" id="CM047583">
    <property type="protein sequence ID" value="KAI9913040.1"/>
    <property type="molecule type" value="Genomic_DNA"/>
</dbReference>
<accession>A0ACC0W4F7</accession>
<organism evidence="1 2">
    <name type="scientific">Peronosclerospora sorghi</name>
    <dbReference type="NCBI Taxonomy" id="230839"/>
    <lineage>
        <taxon>Eukaryota</taxon>
        <taxon>Sar</taxon>
        <taxon>Stramenopiles</taxon>
        <taxon>Oomycota</taxon>
        <taxon>Peronosporomycetes</taxon>
        <taxon>Peronosporales</taxon>
        <taxon>Peronosporaceae</taxon>
        <taxon>Peronosclerospora</taxon>
    </lineage>
</organism>
<reference evidence="1 2" key="1">
    <citation type="journal article" date="2022" name="bioRxiv">
        <title>The genome of the oomycete Peronosclerospora sorghi, a cosmopolitan pathogen of maize and sorghum, is inflated with dispersed pseudogenes.</title>
        <authorList>
            <person name="Fletcher K."/>
            <person name="Martin F."/>
            <person name="Isakeit T."/>
            <person name="Cavanaugh K."/>
            <person name="Magill C."/>
            <person name="Michelmore R."/>
        </authorList>
    </citation>
    <scope>NUCLEOTIDE SEQUENCE [LARGE SCALE GENOMIC DNA]</scope>
    <source>
        <strain evidence="1">P6</strain>
    </source>
</reference>
<protein>
    <submittedName>
        <fullName evidence="1">Uncharacterized protein</fullName>
    </submittedName>
</protein>
<sequence>MNKDPKSDPEKAKAALTMLVIGNCGATTDKPGSCCNKYHKVANDSLEYKIDYWAQINVAEILAQAAGDIKTTCILRQGDNI</sequence>